<evidence type="ECO:0000313" key="2">
    <source>
        <dbReference type="Proteomes" id="UP001458880"/>
    </source>
</evidence>
<sequence>MTNEHHYNKKRKEPREYNARDLVIKNRDVTAAANKKLLPKYRGKVVVVVAKVLDGDRYLLKDIEGFQLTQIPYETIIGPDRMKPWLSDN</sequence>
<accession>A0AAW1LZG1</accession>
<dbReference type="EMBL" id="JASPKY010000078">
    <property type="protein sequence ID" value="KAK9739167.1"/>
    <property type="molecule type" value="Genomic_DNA"/>
</dbReference>
<organism evidence="1 2">
    <name type="scientific">Popillia japonica</name>
    <name type="common">Japanese beetle</name>
    <dbReference type="NCBI Taxonomy" id="7064"/>
    <lineage>
        <taxon>Eukaryota</taxon>
        <taxon>Metazoa</taxon>
        <taxon>Ecdysozoa</taxon>
        <taxon>Arthropoda</taxon>
        <taxon>Hexapoda</taxon>
        <taxon>Insecta</taxon>
        <taxon>Pterygota</taxon>
        <taxon>Neoptera</taxon>
        <taxon>Endopterygota</taxon>
        <taxon>Coleoptera</taxon>
        <taxon>Polyphaga</taxon>
        <taxon>Scarabaeiformia</taxon>
        <taxon>Scarabaeidae</taxon>
        <taxon>Rutelinae</taxon>
        <taxon>Popillia</taxon>
    </lineage>
</organism>
<dbReference type="AlphaFoldDB" id="A0AAW1LZG1"/>
<dbReference type="Proteomes" id="UP001458880">
    <property type="component" value="Unassembled WGS sequence"/>
</dbReference>
<protein>
    <submittedName>
        <fullName evidence="1">Uncharacterized protein</fullName>
    </submittedName>
</protein>
<evidence type="ECO:0000313" key="1">
    <source>
        <dbReference type="EMBL" id="KAK9739167.1"/>
    </source>
</evidence>
<comment type="caution">
    <text evidence="1">The sequence shown here is derived from an EMBL/GenBank/DDBJ whole genome shotgun (WGS) entry which is preliminary data.</text>
</comment>
<name>A0AAW1LZG1_POPJA</name>
<keyword evidence="2" id="KW-1185">Reference proteome</keyword>
<gene>
    <name evidence="1" type="ORF">QE152_g9259</name>
</gene>
<proteinExistence type="predicted"/>
<reference evidence="1 2" key="1">
    <citation type="journal article" date="2024" name="BMC Genomics">
        <title>De novo assembly and annotation of Popillia japonica's genome with initial clues to its potential as an invasive pest.</title>
        <authorList>
            <person name="Cucini C."/>
            <person name="Boschi S."/>
            <person name="Funari R."/>
            <person name="Cardaioli E."/>
            <person name="Iannotti N."/>
            <person name="Marturano G."/>
            <person name="Paoli F."/>
            <person name="Bruttini M."/>
            <person name="Carapelli A."/>
            <person name="Frati F."/>
            <person name="Nardi F."/>
        </authorList>
    </citation>
    <scope>NUCLEOTIDE SEQUENCE [LARGE SCALE GENOMIC DNA]</scope>
    <source>
        <strain evidence="1">DMR45628</strain>
    </source>
</reference>